<dbReference type="AlphaFoldDB" id="A0A7R8H3N3"/>
<evidence type="ECO:0000256" key="4">
    <source>
        <dbReference type="ARBA" id="ARBA00023125"/>
    </source>
</evidence>
<dbReference type="PROSITE" id="PS00027">
    <property type="entry name" value="HOMEOBOX_1"/>
    <property type="match status" value="1"/>
</dbReference>
<keyword evidence="14" id="KW-1185">Reference proteome</keyword>
<dbReference type="InterPro" id="IPR000047">
    <property type="entry name" value="HTH_motif"/>
</dbReference>
<keyword evidence="4 9" id="KW-0238">DNA-binding</keyword>
<dbReference type="GO" id="GO:0030182">
    <property type="term" value="P:neuron differentiation"/>
    <property type="evidence" value="ECO:0007669"/>
    <property type="project" value="TreeGrafter"/>
</dbReference>
<dbReference type="GO" id="GO:0003677">
    <property type="term" value="F:DNA binding"/>
    <property type="evidence" value="ECO:0007669"/>
    <property type="project" value="UniProtKB-UniRule"/>
</dbReference>
<evidence type="ECO:0000256" key="7">
    <source>
        <dbReference type="ARBA" id="ARBA00038351"/>
    </source>
</evidence>
<evidence type="ECO:0000256" key="5">
    <source>
        <dbReference type="ARBA" id="ARBA00023155"/>
    </source>
</evidence>
<feature type="compositionally biased region" description="Low complexity" evidence="11">
    <location>
        <begin position="227"/>
        <end position="270"/>
    </location>
</feature>
<feature type="DNA-binding region" description="Homeobox" evidence="9">
    <location>
        <begin position="154"/>
        <end position="213"/>
    </location>
</feature>
<dbReference type="CDD" id="cd00086">
    <property type="entry name" value="homeodomain"/>
    <property type="match status" value="1"/>
</dbReference>
<feature type="compositionally biased region" description="Low complexity" evidence="11">
    <location>
        <begin position="287"/>
        <end position="300"/>
    </location>
</feature>
<feature type="region of interest" description="Disordered" evidence="11">
    <location>
        <begin position="205"/>
        <end position="367"/>
    </location>
</feature>
<evidence type="ECO:0000313" key="14">
    <source>
        <dbReference type="Proteomes" id="UP000675881"/>
    </source>
</evidence>
<feature type="region of interest" description="Disordered" evidence="11">
    <location>
        <begin position="90"/>
        <end position="164"/>
    </location>
</feature>
<dbReference type="SMART" id="SM00389">
    <property type="entry name" value="HOX"/>
    <property type="match status" value="1"/>
</dbReference>
<dbReference type="PROSITE" id="PS50071">
    <property type="entry name" value="HOMEOBOX_2"/>
    <property type="match status" value="1"/>
</dbReference>
<feature type="region of interest" description="Disordered" evidence="11">
    <location>
        <begin position="35"/>
        <end position="67"/>
    </location>
</feature>
<dbReference type="Gene3D" id="1.10.10.60">
    <property type="entry name" value="Homeodomain-like"/>
    <property type="match status" value="1"/>
</dbReference>
<feature type="compositionally biased region" description="Low complexity" evidence="11">
    <location>
        <begin position="92"/>
        <end position="131"/>
    </location>
</feature>
<feature type="region of interest" description="Disordered" evidence="11">
    <location>
        <begin position="412"/>
        <end position="431"/>
    </location>
</feature>
<proteinExistence type="inferred from homology"/>
<comment type="similarity">
    <text evidence="2">Belongs to the paired homeobox family. Bicoid subfamily.</text>
</comment>
<accession>A0A7R8H3N3</accession>
<feature type="domain" description="Homeobox" evidence="12">
    <location>
        <begin position="152"/>
        <end position="212"/>
    </location>
</feature>
<keyword evidence="5 9" id="KW-0371">Homeobox</keyword>
<dbReference type="PANTHER" id="PTHR46770">
    <property type="entry name" value="HOMEOBOX PROTEIN ORTHOPEDIA"/>
    <property type="match status" value="1"/>
</dbReference>
<dbReference type="FunFam" id="1.10.10.60:FF:000057">
    <property type="entry name" value="Short stature homeobox 2"/>
    <property type="match status" value="1"/>
</dbReference>
<organism evidence="13 14">
    <name type="scientific">Lepeophtheirus salmonis</name>
    <name type="common">Salmon louse</name>
    <name type="synonym">Caligus salmonis</name>
    <dbReference type="NCBI Taxonomy" id="72036"/>
    <lineage>
        <taxon>Eukaryota</taxon>
        <taxon>Metazoa</taxon>
        <taxon>Ecdysozoa</taxon>
        <taxon>Arthropoda</taxon>
        <taxon>Crustacea</taxon>
        <taxon>Multicrustacea</taxon>
        <taxon>Hexanauplia</taxon>
        <taxon>Copepoda</taxon>
        <taxon>Siphonostomatoida</taxon>
        <taxon>Caligidae</taxon>
        <taxon>Lepeophtheirus</taxon>
    </lineage>
</organism>
<dbReference type="GO" id="GO:0000981">
    <property type="term" value="F:DNA-binding transcription factor activity, RNA polymerase II-specific"/>
    <property type="evidence" value="ECO:0007669"/>
    <property type="project" value="InterPro"/>
</dbReference>
<feature type="compositionally biased region" description="Polar residues" evidence="11">
    <location>
        <begin position="412"/>
        <end position="424"/>
    </location>
</feature>
<dbReference type="InterPro" id="IPR009057">
    <property type="entry name" value="Homeodomain-like_sf"/>
</dbReference>
<evidence type="ECO:0000256" key="10">
    <source>
        <dbReference type="RuleBase" id="RU000682"/>
    </source>
</evidence>
<keyword evidence="6 9" id="KW-0539">Nucleus</keyword>
<dbReference type="PANTHER" id="PTHR46770:SF1">
    <property type="entry name" value="HOMEOBOX PROTEIN ORTHOPEDIA"/>
    <property type="match status" value="1"/>
</dbReference>
<dbReference type="SUPFAM" id="SSF46689">
    <property type="entry name" value="Homeodomain-like"/>
    <property type="match status" value="1"/>
</dbReference>
<name>A0A7R8H3N3_LEPSM</name>
<feature type="compositionally biased region" description="Basic residues" evidence="11">
    <location>
        <begin position="205"/>
        <end position="216"/>
    </location>
</feature>
<evidence type="ECO:0000259" key="12">
    <source>
        <dbReference type="PROSITE" id="PS50071"/>
    </source>
</evidence>
<dbReference type="Proteomes" id="UP000675881">
    <property type="component" value="Chromosome 14"/>
</dbReference>
<evidence type="ECO:0000256" key="8">
    <source>
        <dbReference type="ARBA" id="ARBA00069290"/>
    </source>
</evidence>
<evidence type="ECO:0000313" key="13">
    <source>
        <dbReference type="EMBL" id="CAF2846699.1"/>
    </source>
</evidence>
<gene>
    <name evidence="13" type="ORF">LSAA_4571</name>
</gene>
<comment type="subcellular location">
    <subcellularLocation>
        <location evidence="1 9 10">Nucleus</location>
    </subcellularLocation>
</comment>
<dbReference type="InterPro" id="IPR001356">
    <property type="entry name" value="HD"/>
</dbReference>
<dbReference type="Pfam" id="PF00046">
    <property type="entry name" value="Homeodomain"/>
    <property type="match status" value="1"/>
</dbReference>
<dbReference type="GO" id="GO:0005634">
    <property type="term" value="C:nucleus"/>
    <property type="evidence" value="ECO:0007669"/>
    <property type="project" value="UniProtKB-SubCell"/>
</dbReference>
<protein>
    <recommendedName>
        <fullName evidence="8">Homeobox protein unc-4</fullName>
    </recommendedName>
</protein>
<evidence type="ECO:0000256" key="2">
    <source>
        <dbReference type="ARBA" id="ARBA00006503"/>
    </source>
</evidence>
<dbReference type="InterPro" id="IPR017970">
    <property type="entry name" value="Homeobox_CS"/>
</dbReference>
<keyword evidence="3" id="KW-0217">Developmental protein</keyword>
<comment type="similarity">
    <text evidence="7">Belongs to the paired homeobox family. Unc-4 subfamily.</text>
</comment>
<evidence type="ECO:0000256" key="11">
    <source>
        <dbReference type="SAM" id="MobiDB-lite"/>
    </source>
</evidence>
<feature type="compositionally biased region" description="Basic residues" evidence="11">
    <location>
        <begin position="44"/>
        <end position="53"/>
    </location>
</feature>
<dbReference type="EMBL" id="HG994593">
    <property type="protein sequence ID" value="CAF2846699.1"/>
    <property type="molecule type" value="Genomic_DNA"/>
</dbReference>
<evidence type="ECO:0000256" key="9">
    <source>
        <dbReference type="PROSITE-ProRule" id="PRU00108"/>
    </source>
</evidence>
<evidence type="ECO:0000256" key="6">
    <source>
        <dbReference type="ARBA" id="ARBA00023242"/>
    </source>
</evidence>
<dbReference type="InterPro" id="IPR051895">
    <property type="entry name" value="OTP_Homeobox"/>
</dbReference>
<dbReference type="PRINTS" id="PR00031">
    <property type="entry name" value="HTHREPRESSR"/>
</dbReference>
<evidence type="ECO:0000256" key="3">
    <source>
        <dbReference type="ARBA" id="ARBA00022473"/>
    </source>
</evidence>
<dbReference type="OrthoDB" id="6159439at2759"/>
<reference evidence="13" key="1">
    <citation type="submission" date="2021-02" db="EMBL/GenBank/DDBJ databases">
        <authorList>
            <person name="Bekaert M."/>
        </authorList>
    </citation>
    <scope>NUCLEOTIDE SEQUENCE</scope>
    <source>
        <strain evidence="13">IoA-00</strain>
    </source>
</reference>
<evidence type="ECO:0000256" key="1">
    <source>
        <dbReference type="ARBA" id="ARBA00004123"/>
    </source>
</evidence>
<sequence length="456" mass="49135">MIHVFNGVLIDPYKLFFLFVIPCFTYYPKSKYVDYSSPSTSSPPHHHHLHHHGGGGDHVNYNGNIQTGGKLDDSGGLALMEDQLKKLQSLHPSDVGGVSPSSSSDNLGQSSLILNNNNSSSHNNLESEGLNTHLQGLGSMSPVSICNDDKNGKQKRHRTRFSPSQLNELERSFSKTHYPDIFMREELAMRIGLTESRVQVWFQNRRAKWKKKRKSPARSETQADGLSQLSQNFGGNGNSSRGNVNNGGSSIHANGSSTSGGSFSSPPNSGMVIGGGSSSSSEMNHPSSTASGESSSSSSSTYLHQHHLPGGAGGGPLSQHPHSQQQISTPNIPPPQPHHHHHHHYGSFFSGERNEHSNTSSSMMDNKGNLIDCEISESPQSHHNGATPPPNHNMNDLSHLMNGSGGDTLQCSGDGSSPSDNAGVTTGGGRDDMMWRGTSIAHLRRKAFEQTVSVFR</sequence>